<keyword evidence="2" id="KW-1185">Reference proteome</keyword>
<dbReference type="STRING" id="649639.Bcell_0779"/>
<dbReference type="OrthoDB" id="9813491at2"/>
<reference evidence="1" key="1">
    <citation type="submission" date="2010-12" db="EMBL/GenBank/DDBJ databases">
        <title>Complete sequence of Bacillus cellulosilyticus DSM 2522.</title>
        <authorList>
            <consortium name="US DOE Joint Genome Institute"/>
            <person name="Lucas S."/>
            <person name="Copeland A."/>
            <person name="Lapidus A."/>
            <person name="Cheng J.-F."/>
            <person name="Bruce D."/>
            <person name="Goodwin L."/>
            <person name="Pitluck S."/>
            <person name="Chertkov O."/>
            <person name="Detter J.C."/>
            <person name="Han C."/>
            <person name="Tapia R."/>
            <person name="Land M."/>
            <person name="Hauser L."/>
            <person name="Jeffries C."/>
            <person name="Kyrpides N."/>
            <person name="Ivanova N."/>
            <person name="Mikhailova N."/>
            <person name="Brumm P."/>
            <person name="Mead D."/>
            <person name="Woyke T."/>
        </authorList>
    </citation>
    <scope>NUCLEOTIDE SEQUENCE [LARGE SCALE GENOMIC DNA]</scope>
    <source>
        <strain evidence="1">DSM 2522</strain>
    </source>
</reference>
<dbReference type="CDD" id="cd11532">
    <property type="entry name" value="NTP-PPase_COG4997"/>
    <property type="match status" value="1"/>
</dbReference>
<gene>
    <name evidence="1" type="ordered locus">Bcell_0779</name>
</gene>
<dbReference type="EMBL" id="CP002394">
    <property type="protein sequence ID" value="ADU29060.1"/>
    <property type="molecule type" value="Genomic_DNA"/>
</dbReference>
<dbReference type="Proteomes" id="UP000001401">
    <property type="component" value="Chromosome"/>
</dbReference>
<sequence length="108" mass="12817">MPVYNKLVRDRIPMIIRNNGVECKVRRLDAGEFEREARKKLTEELNEYLEAQNAEQAIEELADLLELIYCLSENHGYTKDELENIRSDKAERRGSFSERWFLEHVSDE</sequence>
<dbReference type="KEGG" id="bco:Bcell_0779"/>
<dbReference type="GO" id="GO:0016787">
    <property type="term" value="F:hydrolase activity"/>
    <property type="evidence" value="ECO:0007669"/>
    <property type="project" value="UniProtKB-KW"/>
</dbReference>
<dbReference type="HOGENOM" id="CLU_142081_0_0_9"/>
<dbReference type="AlphaFoldDB" id="E6U056"/>
<keyword evidence="1" id="KW-0378">Hydrolase</keyword>
<dbReference type="SUPFAM" id="SSF101386">
    <property type="entry name" value="all-alpha NTP pyrophosphatases"/>
    <property type="match status" value="1"/>
</dbReference>
<evidence type="ECO:0000313" key="2">
    <source>
        <dbReference type="Proteomes" id="UP000001401"/>
    </source>
</evidence>
<dbReference type="InterPro" id="IPR038735">
    <property type="entry name" value="MSMEG_1276-like_NTP-PPase_dom"/>
</dbReference>
<dbReference type="RefSeq" id="WP_013487401.1">
    <property type="nucleotide sequence ID" value="NC_014829.1"/>
</dbReference>
<accession>E6U056</accession>
<evidence type="ECO:0000313" key="1">
    <source>
        <dbReference type="EMBL" id="ADU29060.1"/>
    </source>
</evidence>
<proteinExistence type="predicted"/>
<name>E6U056_EVAC2</name>
<protein>
    <submittedName>
        <fullName evidence="1">Phosphoribosyl-ATP pyrophosphohydrolase</fullName>
    </submittedName>
</protein>
<organism evidence="1 2">
    <name type="scientific">Evansella cellulosilytica (strain ATCC 21833 / DSM 2522 / FERM P-1141 / JCM 9156 / N-4)</name>
    <name type="common">Bacillus cellulosilyticus</name>
    <dbReference type="NCBI Taxonomy" id="649639"/>
    <lineage>
        <taxon>Bacteria</taxon>
        <taxon>Bacillati</taxon>
        <taxon>Bacillota</taxon>
        <taxon>Bacilli</taxon>
        <taxon>Bacillales</taxon>
        <taxon>Bacillaceae</taxon>
        <taxon>Evansella</taxon>
    </lineage>
</organism>
<dbReference type="eggNOG" id="COG4997">
    <property type="taxonomic scope" value="Bacteria"/>
</dbReference>